<comment type="caution">
    <text evidence="2">The sequence shown here is derived from an EMBL/GenBank/DDBJ whole genome shotgun (WGS) entry which is preliminary data.</text>
</comment>
<evidence type="ECO:0000313" key="3">
    <source>
        <dbReference type="Proteomes" id="UP001157017"/>
    </source>
</evidence>
<name>A0ABQ6JBZ2_9ACTN</name>
<feature type="compositionally biased region" description="Low complexity" evidence="1">
    <location>
        <begin position="28"/>
        <end position="61"/>
    </location>
</feature>
<gene>
    <name evidence="2" type="ORF">GCM10025868_02190</name>
</gene>
<accession>A0ABQ6JBZ2</accession>
<organism evidence="2 3">
    <name type="scientific">Angustibacter aerolatus</name>
    <dbReference type="NCBI Taxonomy" id="1162965"/>
    <lineage>
        <taxon>Bacteria</taxon>
        <taxon>Bacillati</taxon>
        <taxon>Actinomycetota</taxon>
        <taxon>Actinomycetes</taxon>
        <taxon>Kineosporiales</taxon>
        <taxon>Kineosporiaceae</taxon>
    </lineage>
</organism>
<dbReference type="EMBL" id="BSUZ01000001">
    <property type="protein sequence ID" value="GMA84969.1"/>
    <property type="molecule type" value="Genomic_DNA"/>
</dbReference>
<feature type="region of interest" description="Disordered" evidence="1">
    <location>
        <begin position="1"/>
        <end position="61"/>
    </location>
</feature>
<proteinExistence type="predicted"/>
<sequence length="61" mass="6341">MKRAGRPVSGSYAPTATTDGRAAGQNGRLLRLLPAAATTTRSRVTAATARARASGSRSWRV</sequence>
<keyword evidence="3" id="KW-1185">Reference proteome</keyword>
<reference evidence="3" key="1">
    <citation type="journal article" date="2019" name="Int. J. Syst. Evol. Microbiol.">
        <title>The Global Catalogue of Microorganisms (GCM) 10K type strain sequencing project: providing services to taxonomists for standard genome sequencing and annotation.</title>
        <authorList>
            <consortium name="The Broad Institute Genomics Platform"/>
            <consortium name="The Broad Institute Genome Sequencing Center for Infectious Disease"/>
            <person name="Wu L."/>
            <person name="Ma J."/>
        </authorList>
    </citation>
    <scope>NUCLEOTIDE SEQUENCE [LARGE SCALE GENOMIC DNA]</scope>
    <source>
        <strain evidence="3">NBRC 108730</strain>
    </source>
</reference>
<evidence type="ECO:0000313" key="2">
    <source>
        <dbReference type="EMBL" id="GMA84969.1"/>
    </source>
</evidence>
<evidence type="ECO:0000256" key="1">
    <source>
        <dbReference type="SAM" id="MobiDB-lite"/>
    </source>
</evidence>
<protein>
    <submittedName>
        <fullName evidence="2">Uncharacterized protein</fullName>
    </submittedName>
</protein>
<dbReference type="Proteomes" id="UP001157017">
    <property type="component" value="Unassembled WGS sequence"/>
</dbReference>